<evidence type="ECO:0000313" key="5">
    <source>
        <dbReference type="Proteomes" id="UP000239907"/>
    </source>
</evidence>
<dbReference type="Gene3D" id="2.40.30.70">
    <property type="entry name" value="YaeB-like"/>
    <property type="match status" value="1"/>
</dbReference>
<evidence type="ECO:0000256" key="2">
    <source>
        <dbReference type="ARBA" id="ARBA00033753"/>
    </source>
</evidence>
<dbReference type="GO" id="GO:0032259">
    <property type="term" value="P:methylation"/>
    <property type="evidence" value="ECO:0007669"/>
    <property type="project" value="UniProtKB-KW"/>
</dbReference>
<protein>
    <submittedName>
        <fullName evidence="4">tRNA (N6-threonylcarbamoyladenosine(37)-N6)-methyltransferase TrmO</fullName>
    </submittedName>
</protein>
<proteinExistence type="inferred from homology"/>
<dbReference type="PROSITE" id="PS01318">
    <property type="entry name" value="TSAA_1"/>
    <property type="match status" value="1"/>
</dbReference>
<name>A0A2S7U5R5_9BACT</name>
<dbReference type="GO" id="GO:0008168">
    <property type="term" value="F:methyltransferase activity"/>
    <property type="evidence" value="ECO:0007669"/>
    <property type="project" value="UniProtKB-KW"/>
</dbReference>
<dbReference type="SUPFAM" id="SSF118196">
    <property type="entry name" value="YaeB-like"/>
    <property type="match status" value="1"/>
</dbReference>
<keyword evidence="4" id="KW-0489">Methyltransferase</keyword>
<reference evidence="4 5" key="1">
    <citation type="submission" date="2016-12" db="EMBL/GenBank/DDBJ databases">
        <title>Study of bacterial adaptation to deep sea.</title>
        <authorList>
            <person name="Song J."/>
            <person name="Yoshizawa S."/>
            <person name="Kogure K."/>
        </authorList>
    </citation>
    <scope>NUCLEOTIDE SEQUENCE [LARGE SCALE GENOMIC DNA]</scope>
    <source>
        <strain evidence="4 5">SAORIC-165</strain>
    </source>
</reference>
<sequence>MSLQMEPIGVVETCYGEKFGVPRQPGLVPQAWGRVVFDEAYRGEAFLRGIEGFSHLWLIFQFHQAQAKKGRGTVRPPRLGGNERKGVFATRAPYRPNGIGLSVVELVKVDSSHPKGPVLQVRGVDLVDGTPILDVKPYVPFCDSVEGARGGFVTGTPERMPVIWDCECLVSPERRELIESTISLDPRPAYQEDPGRVYGCSIDSCEVRWYVDGGIAKILGLVVAPAK</sequence>
<keyword evidence="5" id="KW-1185">Reference proteome</keyword>
<keyword evidence="1" id="KW-0949">S-adenosyl-L-methionine</keyword>
<dbReference type="InterPro" id="IPR023370">
    <property type="entry name" value="TrmO-like_N"/>
</dbReference>
<dbReference type="Pfam" id="PF01980">
    <property type="entry name" value="TrmO_N"/>
    <property type="match status" value="1"/>
</dbReference>
<dbReference type="CDD" id="cd09281">
    <property type="entry name" value="UPF0066"/>
    <property type="match status" value="1"/>
</dbReference>
<dbReference type="AlphaFoldDB" id="A0A2S7U5R5"/>
<dbReference type="InterPro" id="IPR023368">
    <property type="entry name" value="UPF0066_cons_site"/>
</dbReference>
<dbReference type="PANTHER" id="PTHR12818:SF0">
    <property type="entry name" value="TRNA (ADENINE(37)-N6)-METHYLTRANSFERASE"/>
    <property type="match status" value="1"/>
</dbReference>
<dbReference type="InterPro" id="IPR036414">
    <property type="entry name" value="YaeB_N_sf"/>
</dbReference>
<evidence type="ECO:0000256" key="1">
    <source>
        <dbReference type="ARBA" id="ARBA00022691"/>
    </source>
</evidence>
<dbReference type="PROSITE" id="PS51668">
    <property type="entry name" value="TSAA_2"/>
    <property type="match status" value="1"/>
</dbReference>
<comment type="caution">
    <text evidence="4">The sequence shown here is derived from an EMBL/GenBank/DDBJ whole genome shotgun (WGS) entry which is preliminary data.</text>
</comment>
<dbReference type="Pfam" id="PF18389">
    <property type="entry name" value="TrmO_C"/>
    <property type="match status" value="1"/>
</dbReference>
<comment type="similarity">
    <text evidence="2">Belongs to the tRNA methyltransferase O family.</text>
</comment>
<dbReference type="PANTHER" id="PTHR12818">
    <property type="entry name" value="TRNA (ADENINE(37)-N6)-METHYLTRANSFERASE"/>
    <property type="match status" value="1"/>
</dbReference>
<dbReference type="Proteomes" id="UP000239907">
    <property type="component" value="Unassembled WGS sequence"/>
</dbReference>
<evidence type="ECO:0000313" key="4">
    <source>
        <dbReference type="EMBL" id="PQJ30356.1"/>
    </source>
</evidence>
<feature type="domain" description="TsaA-like" evidence="3">
    <location>
        <begin position="5"/>
        <end position="147"/>
    </location>
</feature>
<dbReference type="InterPro" id="IPR041369">
    <property type="entry name" value="TrmO_C"/>
</dbReference>
<dbReference type="Gene3D" id="3.30.2310.10">
    <property type="entry name" value="YaeB-like"/>
    <property type="match status" value="1"/>
</dbReference>
<gene>
    <name evidence="4" type="ORF">BSZ32_12840</name>
</gene>
<evidence type="ECO:0000259" key="3">
    <source>
        <dbReference type="PROSITE" id="PS51668"/>
    </source>
</evidence>
<dbReference type="InterPro" id="IPR036413">
    <property type="entry name" value="YaeB-like_sf"/>
</dbReference>
<dbReference type="InterPro" id="IPR040372">
    <property type="entry name" value="YaeB-like"/>
</dbReference>
<dbReference type="NCBIfam" id="TIGR00104">
    <property type="entry name" value="tRNA_TsaA"/>
    <property type="match status" value="1"/>
</dbReference>
<dbReference type="EMBL" id="MQWA01000001">
    <property type="protein sequence ID" value="PQJ30356.1"/>
    <property type="molecule type" value="Genomic_DNA"/>
</dbReference>
<keyword evidence="4" id="KW-0808">Transferase</keyword>
<organism evidence="4 5">
    <name type="scientific">Rubritalea profundi</name>
    <dbReference type="NCBI Taxonomy" id="1658618"/>
    <lineage>
        <taxon>Bacteria</taxon>
        <taxon>Pseudomonadati</taxon>
        <taxon>Verrucomicrobiota</taxon>
        <taxon>Verrucomicrobiia</taxon>
        <taxon>Verrucomicrobiales</taxon>
        <taxon>Rubritaleaceae</taxon>
        <taxon>Rubritalea</taxon>
    </lineage>
</organism>
<accession>A0A2S7U5R5</accession>